<evidence type="ECO:0000259" key="2">
    <source>
        <dbReference type="PROSITE" id="PS50110"/>
    </source>
</evidence>
<accession>A0A1I3X512</accession>
<dbReference type="STRING" id="52560.SAMN04488082_11551"/>
<organism evidence="3 4">
    <name type="scientific">Desulfomicrobium apsheronum</name>
    <dbReference type="NCBI Taxonomy" id="52560"/>
    <lineage>
        <taxon>Bacteria</taxon>
        <taxon>Pseudomonadati</taxon>
        <taxon>Thermodesulfobacteriota</taxon>
        <taxon>Desulfovibrionia</taxon>
        <taxon>Desulfovibrionales</taxon>
        <taxon>Desulfomicrobiaceae</taxon>
        <taxon>Desulfomicrobium</taxon>
    </lineage>
</organism>
<reference evidence="4" key="1">
    <citation type="submission" date="2016-10" db="EMBL/GenBank/DDBJ databases">
        <authorList>
            <person name="Varghese N."/>
            <person name="Submissions S."/>
        </authorList>
    </citation>
    <scope>NUCLEOTIDE SEQUENCE [LARGE SCALE GENOMIC DNA]</scope>
    <source>
        <strain evidence="4">DSM 5918</strain>
    </source>
</reference>
<feature type="domain" description="Response regulatory" evidence="2">
    <location>
        <begin position="12"/>
        <end position="130"/>
    </location>
</feature>
<gene>
    <name evidence="3" type="ORF">SAMN04488082_11551</name>
</gene>
<dbReference type="PROSITE" id="PS50110">
    <property type="entry name" value="RESPONSE_REGULATORY"/>
    <property type="match status" value="1"/>
</dbReference>
<evidence type="ECO:0000256" key="1">
    <source>
        <dbReference type="PROSITE-ProRule" id="PRU00169"/>
    </source>
</evidence>
<dbReference type="RefSeq" id="WP_092376801.1">
    <property type="nucleotide sequence ID" value="NZ_FORX01000015.1"/>
</dbReference>
<evidence type="ECO:0000313" key="4">
    <source>
        <dbReference type="Proteomes" id="UP000198635"/>
    </source>
</evidence>
<dbReference type="SUPFAM" id="SSF52172">
    <property type="entry name" value="CheY-like"/>
    <property type="match status" value="1"/>
</dbReference>
<dbReference type="InterPro" id="IPR001789">
    <property type="entry name" value="Sig_transdc_resp-reg_receiver"/>
</dbReference>
<dbReference type="GO" id="GO:0000160">
    <property type="term" value="P:phosphorelay signal transduction system"/>
    <property type="evidence" value="ECO:0007669"/>
    <property type="project" value="InterPro"/>
</dbReference>
<dbReference type="Proteomes" id="UP000198635">
    <property type="component" value="Unassembled WGS sequence"/>
</dbReference>
<dbReference type="EMBL" id="FORX01000015">
    <property type="protein sequence ID" value="SFK14640.1"/>
    <property type="molecule type" value="Genomic_DNA"/>
</dbReference>
<comment type="caution">
    <text evidence="1">Lacks conserved residue(s) required for the propagation of feature annotation.</text>
</comment>
<dbReference type="InterPro" id="IPR011006">
    <property type="entry name" value="CheY-like_superfamily"/>
</dbReference>
<dbReference type="Gene3D" id="3.40.50.2300">
    <property type="match status" value="1"/>
</dbReference>
<protein>
    <recommendedName>
        <fullName evidence="2">Response regulatory domain-containing protein</fullName>
    </recommendedName>
</protein>
<name>A0A1I3X512_9BACT</name>
<keyword evidence="4" id="KW-1185">Reference proteome</keyword>
<dbReference type="CDD" id="cd00156">
    <property type="entry name" value="REC"/>
    <property type="match status" value="1"/>
</dbReference>
<dbReference type="OrthoDB" id="5469577at2"/>
<dbReference type="AlphaFoldDB" id="A0A1I3X512"/>
<sequence>MSTSPLEKDRFRFLVVEPDEDLAREMMIVLERLDVQVDHERGHLKALAVSEDTEYDCLLVASRGIDISGLELCALVRARETRRSLAPAYIILVGPEEDLVTVFTSADDIDDYMLGTWMDLELEWKIKRGLRAMSVCRDFGASRLLDTETGLLTPEGLRTFLLEEVNRIGRREGWLSMSILAVPGLGGLRVSYGEAWLEWFRDGIWSSLRRQLRNYDRLASMNNGFLCLISPDLNEEGTRFLLARLASVISEYQFQENTEPSTHVSLAARYLCVRVRGDYRQFGRTGDVLWGWLREKMTEPMSEGIMGYTGTVDLNLQVALTLAPKD</sequence>
<evidence type="ECO:0000313" key="3">
    <source>
        <dbReference type="EMBL" id="SFK14640.1"/>
    </source>
</evidence>
<proteinExistence type="predicted"/>